<organism evidence="1 2">
    <name type="scientific">Enterococcus avium</name>
    <name type="common">Streptococcus avium</name>
    <dbReference type="NCBI Taxonomy" id="33945"/>
    <lineage>
        <taxon>Bacteria</taxon>
        <taxon>Bacillati</taxon>
        <taxon>Bacillota</taxon>
        <taxon>Bacilli</taxon>
        <taxon>Lactobacillales</taxon>
        <taxon>Enterococcaceae</taxon>
        <taxon>Enterococcus</taxon>
    </lineage>
</organism>
<sequence length="40" mass="4332">MNQQLGVDSRIIAILDSPNAQVESDTGRYHINSEGNFAGL</sequence>
<name>A0AAW8RTZ5_ENTAV</name>
<gene>
    <name evidence="1" type="ORF">P7D43_04760</name>
</gene>
<evidence type="ECO:0000313" key="1">
    <source>
        <dbReference type="EMBL" id="MDT2401674.1"/>
    </source>
</evidence>
<dbReference type="RefSeq" id="WP_256137776.1">
    <property type="nucleotide sequence ID" value="NZ_CABGUH010000004.1"/>
</dbReference>
<evidence type="ECO:0000313" key="2">
    <source>
        <dbReference type="Proteomes" id="UP001260773"/>
    </source>
</evidence>
<comment type="caution">
    <text evidence="1">The sequence shown here is derived from an EMBL/GenBank/DDBJ whole genome shotgun (WGS) entry which is preliminary data.</text>
</comment>
<proteinExistence type="predicted"/>
<reference evidence="1" key="1">
    <citation type="submission" date="2023-03" db="EMBL/GenBank/DDBJ databases">
        <authorList>
            <person name="Shen W."/>
            <person name="Cai J."/>
        </authorList>
    </citation>
    <scope>NUCLEOTIDE SEQUENCE</scope>
    <source>
        <strain evidence="1">P33-2</strain>
    </source>
</reference>
<dbReference type="Proteomes" id="UP001260773">
    <property type="component" value="Unassembled WGS sequence"/>
</dbReference>
<accession>A0AAW8RTZ5</accession>
<dbReference type="GeneID" id="76379810"/>
<protein>
    <submittedName>
        <fullName evidence="1">Uncharacterized protein</fullName>
    </submittedName>
</protein>
<dbReference type="AlphaFoldDB" id="A0AAW8RTZ5"/>
<dbReference type="EMBL" id="JARPWH010000010">
    <property type="protein sequence ID" value="MDT2401674.1"/>
    <property type="molecule type" value="Genomic_DNA"/>
</dbReference>